<feature type="region of interest" description="Disordered" evidence="1">
    <location>
        <begin position="1"/>
        <end position="30"/>
    </location>
</feature>
<sequence length="46" mass="4672">EEAQEAPASRSTGSKQAPPQASQAEEEAPGFFQSLWNGAAAAIGVV</sequence>
<protein>
    <submittedName>
        <fullName evidence="2">Uncharacterized protein</fullName>
    </submittedName>
</protein>
<reference evidence="2 3" key="1">
    <citation type="submission" date="2016-02" db="EMBL/GenBank/DDBJ databases">
        <title>Genome analysis of coral dinoflagellate symbionts highlights evolutionary adaptations to a symbiotic lifestyle.</title>
        <authorList>
            <person name="Aranda M."/>
            <person name="Li Y."/>
            <person name="Liew Y.J."/>
            <person name="Baumgarten S."/>
            <person name="Simakov O."/>
            <person name="Wilson M."/>
            <person name="Piel J."/>
            <person name="Ashoor H."/>
            <person name="Bougouffa S."/>
            <person name="Bajic V.B."/>
            <person name="Ryu T."/>
            <person name="Ravasi T."/>
            <person name="Bayer T."/>
            <person name="Micklem G."/>
            <person name="Kim H."/>
            <person name="Bhak J."/>
            <person name="Lajeunesse T.C."/>
            <person name="Voolstra C.R."/>
        </authorList>
    </citation>
    <scope>NUCLEOTIDE SEQUENCE [LARGE SCALE GENOMIC DNA]</scope>
    <source>
        <strain evidence="2 3">CCMP2467</strain>
    </source>
</reference>
<evidence type="ECO:0000313" key="2">
    <source>
        <dbReference type="EMBL" id="OLP73185.1"/>
    </source>
</evidence>
<dbReference type="EMBL" id="LSRX01006129">
    <property type="protein sequence ID" value="OLP73185.1"/>
    <property type="molecule type" value="Genomic_DNA"/>
</dbReference>
<accession>A0A1Q9BR65</accession>
<name>A0A1Q9BR65_SYMMI</name>
<gene>
    <name evidence="2" type="ORF">AK812_SmicGene47678</name>
</gene>
<dbReference type="AlphaFoldDB" id="A0A1Q9BR65"/>
<feature type="non-terminal residue" evidence="2">
    <location>
        <position position="1"/>
    </location>
</feature>
<evidence type="ECO:0000313" key="3">
    <source>
        <dbReference type="Proteomes" id="UP000186817"/>
    </source>
</evidence>
<comment type="caution">
    <text evidence="2">The sequence shown here is derived from an EMBL/GenBank/DDBJ whole genome shotgun (WGS) entry which is preliminary data.</text>
</comment>
<evidence type="ECO:0000256" key="1">
    <source>
        <dbReference type="SAM" id="MobiDB-lite"/>
    </source>
</evidence>
<organism evidence="2 3">
    <name type="scientific">Symbiodinium microadriaticum</name>
    <name type="common">Dinoflagellate</name>
    <name type="synonym">Zooxanthella microadriatica</name>
    <dbReference type="NCBI Taxonomy" id="2951"/>
    <lineage>
        <taxon>Eukaryota</taxon>
        <taxon>Sar</taxon>
        <taxon>Alveolata</taxon>
        <taxon>Dinophyceae</taxon>
        <taxon>Suessiales</taxon>
        <taxon>Symbiodiniaceae</taxon>
        <taxon>Symbiodinium</taxon>
    </lineage>
</organism>
<proteinExistence type="predicted"/>
<keyword evidence="3" id="KW-1185">Reference proteome</keyword>
<dbReference type="Proteomes" id="UP000186817">
    <property type="component" value="Unassembled WGS sequence"/>
</dbReference>
<feature type="non-terminal residue" evidence="2">
    <location>
        <position position="46"/>
    </location>
</feature>